<dbReference type="AlphaFoldDB" id="A0A426Z4E5"/>
<comment type="caution">
    <text evidence="1">The sequence shown here is derived from an EMBL/GenBank/DDBJ whole genome shotgun (WGS) entry which is preliminary data.</text>
</comment>
<dbReference type="Proteomes" id="UP000287651">
    <property type="component" value="Unassembled WGS sequence"/>
</dbReference>
<gene>
    <name evidence="1" type="ORF">B296_00007998</name>
</gene>
<accession>A0A426Z4E5</accession>
<name>A0A426Z4E5_ENSVE</name>
<protein>
    <submittedName>
        <fullName evidence="1">Uncharacterized protein</fullName>
    </submittedName>
</protein>
<sequence>MAACRSGQQSVFPWVARKTVPLWSTYRKSWVSLVRHVDSTDVERRRGRRVERVSTGRQAHGWDVRSASRSETIDLEEENGRLVRKITFMGGRDGEHRQREWAG</sequence>
<organism evidence="1 2">
    <name type="scientific">Ensete ventricosum</name>
    <name type="common">Abyssinian banana</name>
    <name type="synonym">Musa ensete</name>
    <dbReference type="NCBI Taxonomy" id="4639"/>
    <lineage>
        <taxon>Eukaryota</taxon>
        <taxon>Viridiplantae</taxon>
        <taxon>Streptophyta</taxon>
        <taxon>Embryophyta</taxon>
        <taxon>Tracheophyta</taxon>
        <taxon>Spermatophyta</taxon>
        <taxon>Magnoliopsida</taxon>
        <taxon>Liliopsida</taxon>
        <taxon>Zingiberales</taxon>
        <taxon>Musaceae</taxon>
        <taxon>Ensete</taxon>
    </lineage>
</organism>
<evidence type="ECO:0000313" key="1">
    <source>
        <dbReference type="EMBL" id="RRT58836.1"/>
    </source>
</evidence>
<dbReference type="EMBL" id="AMZH03008482">
    <property type="protein sequence ID" value="RRT58836.1"/>
    <property type="molecule type" value="Genomic_DNA"/>
</dbReference>
<reference evidence="1 2" key="1">
    <citation type="journal article" date="2014" name="Agronomy (Basel)">
        <title>A Draft Genome Sequence for Ensete ventricosum, the Drought-Tolerant Tree Against Hunger.</title>
        <authorList>
            <person name="Harrison J."/>
            <person name="Moore K.A."/>
            <person name="Paszkiewicz K."/>
            <person name="Jones T."/>
            <person name="Grant M."/>
            <person name="Ambacheew D."/>
            <person name="Muzemil S."/>
            <person name="Studholme D.J."/>
        </authorList>
    </citation>
    <scope>NUCLEOTIDE SEQUENCE [LARGE SCALE GENOMIC DNA]</scope>
</reference>
<proteinExistence type="predicted"/>
<evidence type="ECO:0000313" key="2">
    <source>
        <dbReference type="Proteomes" id="UP000287651"/>
    </source>
</evidence>